<feature type="region of interest" description="Disordered" evidence="1">
    <location>
        <begin position="1"/>
        <end position="40"/>
    </location>
</feature>
<accession>H3KEY7</accession>
<dbReference type="HOGENOM" id="CLU_3297556_0_0_4"/>
<reference evidence="2 3" key="1">
    <citation type="submission" date="2011-11" db="EMBL/GenBank/DDBJ databases">
        <authorList>
            <person name="Weinstock G."/>
            <person name="Sodergren E."/>
            <person name="Clifton S."/>
            <person name="Fulton L."/>
            <person name="Fulton B."/>
            <person name="Courtney L."/>
            <person name="Fronick C."/>
            <person name="Harrison M."/>
            <person name="Strong C."/>
            <person name="Farmer C."/>
            <person name="Delahaunty K."/>
            <person name="Markovic C."/>
            <person name="Hall O."/>
            <person name="Minx P."/>
            <person name="Tomlinson C."/>
            <person name="Mitreva M."/>
            <person name="Hou S."/>
            <person name="Chen J."/>
            <person name="Wollam A."/>
            <person name="Pepin K.H."/>
            <person name="Johnson M."/>
            <person name="Bhonagiri V."/>
            <person name="Zhang X."/>
            <person name="Suruliraj S."/>
            <person name="Warren W."/>
            <person name="Chinwalla A."/>
            <person name="Mardis E.R."/>
            <person name="Wilson R.K."/>
        </authorList>
    </citation>
    <scope>NUCLEOTIDE SEQUENCE [LARGE SCALE GENOMIC DNA]</scope>
    <source>
        <strain evidence="2 3">YIT 11816</strain>
    </source>
</reference>
<protein>
    <submittedName>
        <fullName evidence="2">Uncharacterized protein</fullName>
    </submittedName>
</protein>
<comment type="caution">
    <text evidence="2">The sequence shown here is derived from an EMBL/GenBank/DDBJ whole genome shotgun (WGS) entry which is preliminary data.</text>
</comment>
<dbReference type="AlphaFoldDB" id="H3KEY7"/>
<feature type="compositionally biased region" description="Basic and acidic residues" evidence="1">
    <location>
        <begin position="11"/>
        <end position="26"/>
    </location>
</feature>
<gene>
    <name evidence="2" type="ORF">HMPREF9440_01302</name>
</gene>
<evidence type="ECO:0000256" key="1">
    <source>
        <dbReference type="SAM" id="MobiDB-lite"/>
    </source>
</evidence>
<evidence type="ECO:0000313" key="2">
    <source>
        <dbReference type="EMBL" id="EHY31332.1"/>
    </source>
</evidence>
<proteinExistence type="predicted"/>
<sequence length="40" mass="4761">MTDAARMPEGAPREYPQKPREKENARPTRRNHRDPRLSMN</sequence>
<evidence type="ECO:0000313" key="3">
    <source>
        <dbReference type="Proteomes" id="UP000004956"/>
    </source>
</evidence>
<dbReference type="EMBL" id="AFBQ01000179">
    <property type="protein sequence ID" value="EHY31332.1"/>
    <property type="molecule type" value="Genomic_DNA"/>
</dbReference>
<dbReference type="Proteomes" id="UP000004956">
    <property type="component" value="Unassembled WGS sequence"/>
</dbReference>
<keyword evidence="3" id="KW-1185">Reference proteome</keyword>
<organism evidence="2 3">
    <name type="scientific">Sutterella parvirubra YIT 11816</name>
    <dbReference type="NCBI Taxonomy" id="762967"/>
    <lineage>
        <taxon>Bacteria</taxon>
        <taxon>Pseudomonadati</taxon>
        <taxon>Pseudomonadota</taxon>
        <taxon>Betaproteobacteria</taxon>
        <taxon>Burkholderiales</taxon>
        <taxon>Sutterellaceae</taxon>
        <taxon>Sutterella</taxon>
    </lineage>
</organism>
<name>H3KEY7_9BURK</name>